<organism evidence="1">
    <name type="scientific">marine sediment metagenome</name>
    <dbReference type="NCBI Taxonomy" id="412755"/>
    <lineage>
        <taxon>unclassified sequences</taxon>
        <taxon>metagenomes</taxon>
        <taxon>ecological metagenomes</taxon>
    </lineage>
</organism>
<protein>
    <recommendedName>
        <fullName evidence="2">Two component regulator propeller domain-containing protein</fullName>
    </recommendedName>
</protein>
<dbReference type="Gene3D" id="2.130.10.10">
    <property type="entry name" value="YVTN repeat-like/Quinoprotein amine dehydrogenase"/>
    <property type="match status" value="1"/>
</dbReference>
<name>X1IL98_9ZZZZ</name>
<feature type="non-terminal residue" evidence="1">
    <location>
        <position position="52"/>
    </location>
</feature>
<sequence>TKDNSGLPGNQILALALDLQGNLWVGTQFLDGVAKFDGETWTAYTGDNSDLP</sequence>
<dbReference type="AlphaFoldDB" id="X1IL98"/>
<dbReference type="Pfam" id="PF07494">
    <property type="entry name" value="Reg_prop"/>
    <property type="match status" value="1"/>
</dbReference>
<dbReference type="EMBL" id="BARU01016091">
    <property type="protein sequence ID" value="GAH58343.1"/>
    <property type="molecule type" value="Genomic_DNA"/>
</dbReference>
<dbReference type="InterPro" id="IPR011110">
    <property type="entry name" value="Reg_prop"/>
</dbReference>
<gene>
    <name evidence="1" type="ORF">S03H2_27127</name>
</gene>
<comment type="caution">
    <text evidence="1">The sequence shown here is derived from an EMBL/GenBank/DDBJ whole genome shotgun (WGS) entry which is preliminary data.</text>
</comment>
<feature type="non-terminal residue" evidence="1">
    <location>
        <position position="1"/>
    </location>
</feature>
<proteinExistence type="predicted"/>
<evidence type="ECO:0000313" key="1">
    <source>
        <dbReference type="EMBL" id="GAH58343.1"/>
    </source>
</evidence>
<accession>X1IL98</accession>
<evidence type="ECO:0008006" key="2">
    <source>
        <dbReference type="Google" id="ProtNLM"/>
    </source>
</evidence>
<dbReference type="InterPro" id="IPR015943">
    <property type="entry name" value="WD40/YVTN_repeat-like_dom_sf"/>
</dbReference>
<reference evidence="1" key="1">
    <citation type="journal article" date="2014" name="Front. Microbiol.">
        <title>High frequency of phylogenetically diverse reductive dehalogenase-homologous genes in deep subseafloor sedimentary metagenomes.</title>
        <authorList>
            <person name="Kawai M."/>
            <person name="Futagami T."/>
            <person name="Toyoda A."/>
            <person name="Takaki Y."/>
            <person name="Nishi S."/>
            <person name="Hori S."/>
            <person name="Arai W."/>
            <person name="Tsubouchi T."/>
            <person name="Morono Y."/>
            <person name="Uchiyama I."/>
            <person name="Ito T."/>
            <person name="Fujiyama A."/>
            <person name="Inagaki F."/>
            <person name="Takami H."/>
        </authorList>
    </citation>
    <scope>NUCLEOTIDE SEQUENCE</scope>
    <source>
        <strain evidence="1">Expedition CK06-06</strain>
    </source>
</reference>